<evidence type="ECO:0000313" key="2">
    <source>
        <dbReference type="EMBL" id="SNS05688.1"/>
    </source>
</evidence>
<dbReference type="Proteomes" id="UP000198379">
    <property type="component" value="Unassembled WGS sequence"/>
</dbReference>
<feature type="region of interest" description="Disordered" evidence="1">
    <location>
        <begin position="21"/>
        <end position="63"/>
    </location>
</feature>
<dbReference type="RefSeq" id="WP_089372704.1">
    <property type="nucleotide sequence ID" value="NZ_BMEP01000005.1"/>
</dbReference>
<evidence type="ECO:0000256" key="1">
    <source>
        <dbReference type="SAM" id="MobiDB-lite"/>
    </source>
</evidence>
<dbReference type="AlphaFoldDB" id="A0A239BE61"/>
<reference evidence="2 3" key="1">
    <citation type="submission" date="2017-06" db="EMBL/GenBank/DDBJ databases">
        <authorList>
            <person name="Kim H.J."/>
            <person name="Triplett B.A."/>
        </authorList>
    </citation>
    <scope>NUCLEOTIDE SEQUENCE [LARGE SCALE GENOMIC DNA]</scope>
    <source>
        <strain evidence="2 3">DSM 25597</strain>
    </source>
</reference>
<gene>
    <name evidence="2" type="ORF">SAMN06265376_10680</name>
</gene>
<name>A0A239BE61_9FLAO</name>
<organism evidence="2 3">
    <name type="scientific">Dokdonia pacifica</name>
    <dbReference type="NCBI Taxonomy" id="1627892"/>
    <lineage>
        <taxon>Bacteria</taxon>
        <taxon>Pseudomonadati</taxon>
        <taxon>Bacteroidota</taxon>
        <taxon>Flavobacteriia</taxon>
        <taxon>Flavobacteriales</taxon>
        <taxon>Flavobacteriaceae</taxon>
        <taxon>Dokdonia</taxon>
    </lineage>
</organism>
<sequence>MKEKKLNMLVLNKEKIAKIVGGIGDPPPAPGESGAADSSPAKTCPKPPDPDHTRGCPSWNVAC</sequence>
<keyword evidence="3" id="KW-1185">Reference proteome</keyword>
<dbReference type="EMBL" id="FZNY01000006">
    <property type="protein sequence ID" value="SNS05688.1"/>
    <property type="molecule type" value="Genomic_DNA"/>
</dbReference>
<protein>
    <submittedName>
        <fullName evidence="2">Uncharacterized protein</fullName>
    </submittedName>
</protein>
<accession>A0A239BE61</accession>
<proteinExistence type="predicted"/>
<evidence type="ECO:0000313" key="3">
    <source>
        <dbReference type="Proteomes" id="UP000198379"/>
    </source>
</evidence>